<dbReference type="EMBL" id="BOOC01000032">
    <property type="protein sequence ID" value="GIH42656.1"/>
    <property type="molecule type" value="Genomic_DNA"/>
</dbReference>
<accession>A0ABQ4G6E8</accession>
<dbReference type="CDD" id="cd05637">
    <property type="entry name" value="SIS_PGI_PMI_2"/>
    <property type="match status" value="1"/>
</dbReference>
<comment type="caution">
    <text evidence="4">The sequence shown here is derived from an EMBL/GenBank/DDBJ whole genome shotgun (WGS) entry which is preliminary data.</text>
</comment>
<dbReference type="Pfam" id="PF10432">
    <property type="entry name" value="bact-PGI_C"/>
    <property type="match status" value="1"/>
</dbReference>
<protein>
    <submittedName>
        <fullName evidence="4">Phosphate starvation-inducible protein PsiE</fullName>
    </submittedName>
</protein>
<feature type="domain" description="SIS" evidence="3">
    <location>
        <begin position="50"/>
        <end position="195"/>
    </location>
</feature>
<proteinExistence type="inferred from homology"/>
<dbReference type="SUPFAM" id="SSF53697">
    <property type="entry name" value="SIS domain"/>
    <property type="match status" value="1"/>
</dbReference>
<reference evidence="4 5" key="1">
    <citation type="submission" date="2021-01" db="EMBL/GenBank/DDBJ databases">
        <title>Whole genome shotgun sequence of Microbispora corallina NBRC 16416.</title>
        <authorList>
            <person name="Komaki H."/>
            <person name="Tamura T."/>
        </authorList>
    </citation>
    <scope>NUCLEOTIDE SEQUENCE [LARGE SCALE GENOMIC DNA]</scope>
    <source>
        <strain evidence="4 5">NBRC 16416</strain>
    </source>
</reference>
<dbReference type="Gene3D" id="3.40.50.10490">
    <property type="entry name" value="Glucose-6-phosphate isomerase like protein, domain 1"/>
    <property type="match status" value="2"/>
</dbReference>
<comment type="similarity">
    <text evidence="1">Belongs to the PGI/PMI family.</text>
</comment>
<dbReference type="Proteomes" id="UP000603904">
    <property type="component" value="Unassembled WGS sequence"/>
</dbReference>
<evidence type="ECO:0000313" key="5">
    <source>
        <dbReference type="Proteomes" id="UP000603904"/>
    </source>
</evidence>
<dbReference type="PROSITE" id="PS51464">
    <property type="entry name" value="SIS"/>
    <property type="match status" value="1"/>
</dbReference>
<evidence type="ECO:0000256" key="2">
    <source>
        <dbReference type="ARBA" id="ARBA00023235"/>
    </source>
</evidence>
<evidence type="ECO:0000313" key="4">
    <source>
        <dbReference type="EMBL" id="GIH42656.1"/>
    </source>
</evidence>
<sequence length="381" mass="39456">MTAAPGARFDPDRLDDQVYLAEADPSGMLRTVASSAAQVRTAYRSAVEAGVAALGRERRPRAIVVAGMGAAGVAGEILDAVCGNGVPLPIVTVRGYRLPGWIGAADLMIAVSRSGTTEETIAVATEAARRGCAVLGVGRPDTPLAALVTQAGGRYVPVSGAAGQTRVTMWGLAIPLIVAAAGMGLVEAGEDVVEVVATVLEDIAHRCRPSSESFINPGKTLAMELAGSIPMIWGVSPVAAAAAYRLSCQLNENAKYPAVWGQIPEVTHNQLAALDGPLAGRDLFADPFSDEPGGGARLRLVLLRDVEEHPQVTRRRVAAVRLAEDRDVPVSEIVADGAHPLERLATLVGLGDYATVYLALGYGIDPAAVPAVTELAARISP</sequence>
<dbReference type="InterPro" id="IPR001347">
    <property type="entry name" value="SIS_dom"/>
</dbReference>
<evidence type="ECO:0000259" key="3">
    <source>
        <dbReference type="PROSITE" id="PS51464"/>
    </source>
</evidence>
<dbReference type="RefSeq" id="WP_204059853.1">
    <property type="nucleotide sequence ID" value="NZ_BAAAGP010000019.1"/>
</dbReference>
<gene>
    <name evidence="4" type="ORF">Mco01_56560</name>
</gene>
<dbReference type="InterPro" id="IPR019490">
    <property type="entry name" value="Glu6P/Mann6P_isomerase_C"/>
</dbReference>
<organism evidence="4 5">
    <name type="scientific">Microbispora corallina</name>
    <dbReference type="NCBI Taxonomy" id="83302"/>
    <lineage>
        <taxon>Bacteria</taxon>
        <taxon>Bacillati</taxon>
        <taxon>Actinomycetota</taxon>
        <taxon>Actinomycetes</taxon>
        <taxon>Streptosporangiales</taxon>
        <taxon>Streptosporangiaceae</taxon>
        <taxon>Microbispora</taxon>
    </lineage>
</organism>
<keyword evidence="2" id="KW-0413">Isomerase</keyword>
<dbReference type="InterPro" id="IPR046348">
    <property type="entry name" value="SIS_dom_sf"/>
</dbReference>
<name>A0ABQ4G6E8_9ACTN</name>
<keyword evidence="5" id="KW-1185">Reference proteome</keyword>
<evidence type="ECO:0000256" key="1">
    <source>
        <dbReference type="ARBA" id="ARBA00010523"/>
    </source>
</evidence>